<dbReference type="SUPFAM" id="SSF53850">
    <property type="entry name" value="Periplasmic binding protein-like II"/>
    <property type="match status" value="1"/>
</dbReference>
<dbReference type="AlphaFoldDB" id="I2F7J0"/>
<feature type="chain" id="PRO_5003658585" evidence="1">
    <location>
        <begin position="25"/>
        <end position="178"/>
    </location>
</feature>
<evidence type="ECO:0000313" key="4">
    <source>
        <dbReference type="Proteomes" id="UP000002881"/>
    </source>
</evidence>
<dbReference type="KEGG" id="mpg:Theba_2264"/>
<dbReference type="Gene3D" id="3.40.190.10">
    <property type="entry name" value="Periplasmic binding protein-like II"/>
    <property type="match status" value="1"/>
</dbReference>
<dbReference type="InterPro" id="IPR001638">
    <property type="entry name" value="Solute-binding_3/MltF_N"/>
</dbReference>
<evidence type="ECO:0000313" key="3">
    <source>
        <dbReference type="EMBL" id="AFK07893.1"/>
    </source>
</evidence>
<keyword evidence="4" id="KW-1185">Reference proteome</keyword>
<dbReference type="Pfam" id="PF00497">
    <property type="entry name" value="SBP_bac_3"/>
    <property type="match status" value="1"/>
</dbReference>
<dbReference type="EMBL" id="CP003532">
    <property type="protein sequence ID" value="AFK07893.1"/>
    <property type="molecule type" value="Genomic_DNA"/>
</dbReference>
<evidence type="ECO:0000259" key="2">
    <source>
        <dbReference type="Pfam" id="PF00497"/>
    </source>
</evidence>
<accession>I2F7J0</accession>
<feature type="signal peptide" evidence="1">
    <location>
        <begin position="1"/>
        <end position="24"/>
    </location>
</feature>
<proteinExistence type="predicted"/>
<dbReference type="Proteomes" id="UP000002881">
    <property type="component" value="Chromosome"/>
</dbReference>
<protein>
    <submittedName>
        <fullName evidence="3">Extracellular solute-binding protein, family 3</fullName>
    </submittedName>
</protein>
<dbReference type="STRING" id="660470.Theba_2264"/>
<keyword evidence="1" id="KW-0732">Signal</keyword>
<name>I2F7J0_9BACT</name>
<organism evidence="3 4">
    <name type="scientific">Mesotoga prima MesG1.Ag.4.2</name>
    <dbReference type="NCBI Taxonomy" id="660470"/>
    <lineage>
        <taxon>Bacteria</taxon>
        <taxon>Thermotogati</taxon>
        <taxon>Thermotogota</taxon>
        <taxon>Thermotogae</taxon>
        <taxon>Kosmotogales</taxon>
        <taxon>Kosmotogaceae</taxon>
        <taxon>Mesotoga</taxon>
    </lineage>
</organism>
<dbReference type="eggNOG" id="COG0834">
    <property type="taxonomic scope" value="Bacteria"/>
</dbReference>
<dbReference type="HOGENOM" id="CLU_1508899_0_0_0"/>
<feature type="domain" description="Solute-binding protein family 3/N-terminal" evidence="2">
    <location>
        <begin position="45"/>
        <end position="117"/>
    </location>
</feature>
<gene>
    <name evidence="3" type="ORF">Theba_2264</name>
</gene>
<evidence type="ECO:0000256" key="1">
    <source>
        <dbReference type="SAM" id="SignalP"/>
    </source>
</evidence>
<reference evidence="3 4" key="1">
    <citation type="journal article" date="2012" name="Genome Biol. Evol.">
        <title>Genome Sequence of the Mesophilic Thermotogales Bacterium Mesotoga prima MesG1.Ag.4.2 Reveals the Largest Thermotogales Genome To Date.</title>
        <authorList>
            <person name="Zhaxybayeva O."/>
            <person name="Swithers K.S."/>
            <person name="Foght J."/>
            <person name="Green A.G."/>
            <person name="Bruce D."/>
            <person name="Detter C."/>
            <person name="Han S."/>
            <person name="Teshima H."/>
            <person name="Han J."/>
            <person name="Woyke T."/>
            <person name="Pitluck S."/>
            <person name="Nolan M."/>
            <person name="Ivanova N."/>
            <person name="Pati A."/>
            <person name="Land M.L."/>
            <person name="Dlutek M."/>
            <person name="Doolittle W.F."/>
            <person name="Noll K.M."/>
            <person name="Nesbo C.L."/>
        </authorList>
    </citation>
    <scope>NUCLEOTIDE SEQUENCE [LARGE SCALE GENOMIC DNA]</scope>
    <source>
        <strain evidence="4">mesG1.Ag.4.2</strain>
    </source>
</reference>
<sequence precursor="true">MKKLLVLLFVAVSTIMFLSSPCFAVDGKITLTEDEIIFVNEHPVIRLGVDPAFVPFEFIDKDGRYKGITADLLSLVSDRTGLRFEITPGLSWPEAYDLALSGEVDALPAISRTDERETLPFLRTLLLLQEGNRNQRHRQGYLRNRRPGRINSGCAKKQFSSQLLNILSEDKPESVRLS</sequence>